<sequence length="239" mass="27371">MYQKRTKRAAVEFFWIGGQQTDVSSTINSEFDVEACPGFLKDELKCWGSKLLWSLSQFECHDKHLVIWDIITASLAFKKCANKFIEHIFLRWLEHIFEGHLGSSMKDLSSDTCTRMSNITSRRLHLLNVFIRRVMLSSGLKESKAFGKAANLGESSSTEEERPWMDLILNGEKELRERLVGICLSTVLSRMSHPTPTEERGLWNPAGVVQMLKWITQNRICVHGQLNCLASEVRKLPAR</sequence>
<reference evidence="1" key="1">
    <citation type="journal article" date="2013" name="J. Plant Res.">
        <title>Effect of fungi and light on seed germination of three Opuntia species from semiarid lands of central Mexico.</title>
        <authorList>
            <person name="Delgado-Sanchez P."/>
            <person name="Jimenez-Bremont J.F."/>
            <person name="Guerrero-Gonzalez Mde L."/>
            <person name="Flores J."/>
        </authorList>
    </citation>
    <scope>NUCLEOTIDE SEQUENCE</scope>
    <source>
        <tissue evidence="1">Cladode</tissue>
    </source>
</reference>
<dbReference type="PANTHER" id="PTHR15496:SF2">
    <property type="entry name" value="GENERAL TRANSCRIPTION FACTOR 3C POLYPEPTIDE 4"/>
    <property type="match status" value="1"/>
</dbReference>
<dbReference type="EMBL" id="GISG01201357">
    <property type="protein sequence ID" value="MBA4658655.1"/>
    <property type="molecule type" value="Transcribed_RNA"/>
</dbReference>
<reference evidence="1" key="2">
    <citation type="submission" date="2020-07" db="EMBL/GenBank/DDBJ databases">
        <authorList>
            <person name="Vera ALvarez R."/>
            <person name="Arias-Moreno D.M."/>
            <person name="Jimenez-Jacinto V."/>
            <person name="Jimenez-Bremont J.F."/>
            <person name="Swaminathan K."/>
            <person name="Moose S.P."/>
            <person name="Guerrero-Gonzalez M.L."/>
            <person name="Marino-Ramirez L."/>
            <person name="Landsman D."/>
            <person name="Rodriguez-Kessler M."/>
            <person name="Delgado-Sanchez P."/>
        </authorList>
    </citation>
    <scope>NUCLEOTIDE SEQUENCE</scope>
    <source>
        <tissue evidence="1">Cladode</tissue>
    </source>
</reference>
<organism evidence="1">
    <name type="scientific">Opuntia streptacantha</name>
    <name type="common">Prickly pear cactus</name>
    <name type="synonym">Opuntia cardona</name>
    <dbReference type="NCBI Taxonomy" id="393608"/>
    <lineage>
        <taxon>Eukaryota</taxon>
        <taxon>Viridiplantae</taxon>
        <taxon>Streptophyta</taxon>
        <taxon>Embryophyta</taxon>
        <taxon>Tracheophyta</taxon>
        <taxon>Spermatophyta</taxon>
        <taxon>Magnoliopsida</taxon>
        <taxon>eudicotyledons</taxon>
        <taxon>Gunneridae</taxon>
        <taxon>Pentapetalae</taxon>
        <taxon>Caryophyllales</taxon>
        <taxon>Cactineae</taxon>
        <taxon>Cactaceae</taxon>
        <taxon>Opuntioideae</taxon>
        <taxon>Opuntia</taxon>
    </lineage>
</organism>
<dbReference type="AlphaFoldDB" id="A0A7C9A742"/>
<evidence type="ECO:0000313" key="1">
    <source>
        <dbReference type="EMBL" id="MBA4658655.1"/>
    </source>
</evidence>
<dbReference type="PANTHER" id="PTHR15496">
    <property type="entry name" value="GENERAL TRANSCRIPTION FACTOR 3C POLYPEPTIDE 4 FAMILY"/>
    <property type="match status" value="1"/>
</dbReference>
<protein>
    <submittedName>
        <fullName evidence="1">Uncharacterized protein</fullName>
    </submittedName>
</protein>
<dbReference type="GO" id="GO:0004402">
    <property type="term" value="F:histone acetyltransferase activity"/>
    <property type="evidence" value="ECO:0007669"/>
    <property type="project" value="InterPro"/>
</dbReference>
<dbReference type="GO" id="GO:0006384">
    <property type="term" value="P:transcription initiation at RNA polymerase III promoter"/>
    <property type="evidence" value="ECO:0007669"/>
    <property type="project" value="InterPro"/>
</dbReference>
<proteinExistence type="predicted"/>
<accession>A0A7C9A742</accession>
<name>A0A7C9A742_OPUST</name>
<dbReference type="GO" id="GO:0000127">
    <property type="term" value="C:transcription factor TFIIIC complex"/>
    <property type="evidence" value="ECO:0007669"/>
    <property type="project" value="InterPro"/>
</dbReference>
<dbReference type="InterPro" id="IPR044230">
    <property type="entry name" value="GTF3C4"/>
</dbReference>